<dbReference type="FunFam" id="3.30.70.330:FF:000067">
    <property type="entry name" value="regulator of nonsense transcripts 3A isoform X2"/>
    <property type="match status" value="1"/>
</dbReference>
<feature type="compositionally biased region" description="Basic and acidic residues" evidence="8">
    <location>
        <begin position="274"/>
        <end position="387"/>
    </location>
</feature>
<dbReference type="GeneTree" id="ENSGT00390000017146"/>
<reference evidence="10" key="1">
    <citation type="submission" date="2019-06" db="EMBL/GenBank/DDBJ databases">
        <authorList>
            <consortium name="Wellcome Sanger Institute Data Sharing"/>
        </authorList>
    </citation>
    <scope>NUCLEOTIDE SEQUENCE [LARGE SCALE GENOMIC DNA]</scope>
</reference>
<keyword evidence="5" id="KW-0694">RNA-binding</keyword>
<proteinExistence type="inferred from homology"/>
<dbReference type="SUPFAM" id="SSF54928">
    <property type="entry name" value="RNA-binding domain, RBD"/>
    <property type="match status" value="1"/>
</dbReference>
<evidence type="ECO:0000313" key="10">
    <source>
        <dbReference type="Ensembl" id="ENSMMDP00005033019.1"/>
    </source>
</evidence>
<dbReference type="GO" id="GO:0000184">
    <property type="term" value="P:nuclear-transcribed mRNA catabolic process, nonsense-mediated decay"/>
    <property type="evidence" value="ECO:0007669"/>
    <property type="project" value="UniProtKB-KW"/>
</dbReference>
<evidence type="ECO:0000256" key="4">
    <source>
        <dbReference type="ARBA" id="ARBA00022490"/>
    </source>
</evidence>
<dbReference type="PANTHER" id="PTHR13112:SF1">
    <property type="entry name" value="REGULATOR OF NONSENSE TRANSCRIPTS 3B"/>
    <property type="match status" value="1"/>
</dbReference>
<feature type="compositionally biased region" description="Basic and acidic residues" evidence="8">
    <location>
        <begin position="219"/>
        <end position="255"/>
    </location>
</feature>
<feature type="domain" description="UPF3" evidence="9">
    <location>
        <begin position="34"/>
        <end position="193"/>
    </location>
</feature>
<keyword evidence="6" id="KW-0866">Nonsense-mediated mRNA decay</keyword>
<dbReference type="InterPro" id="IPR034979">
    <property type="entry name" value="UPF3B_RRM-like"/>
</dbReference>
<evidence type="ECO:0000256" key="5">
    <source>
        <dbReference type="ARBA" id="ARBA00022884"/>
    </source>
</evidence>
<evidence type="ECO:0000313" key="11">
    <source>
        <dbReference type="Proteomes" id="UP000472263"/>
    </source>
</evidence>
<feature type="region of interest" description="Disordered" evidence="8">
    <location>
        <begin position="219"/>
        <end position="429"/>
    </location>
</feature>
<dbReference type="InterPro" id="IPR005120">
    <property type="entry name" value="UPF3_dom"/>
</dbReference>
<reference evidence="10" key="3">
    <citation type="submission" date="2025-09" db="UniProtKB">
        <authorList>
            <consortium name="Ensembl"/>
        </authorList>
    </citation>
    <scope>IDENTIFICATION</scope>
</reference>
<comment type="similarity">
    <text evidence="3">Belongs to the RENT3 family.</text>
</comment>
<feature type="region of interest" description="Disordered" evidence="8">
    <location>
        <begin position="1"/>
        <end position="30"/>
    </location>
</feature>
<dbReference type="GO" id="GO:0005737">
    <property type="term" value="C:cytoplasm"/>
    <property type="evidence" value="ECO:0007669"/>
    <property type="project" value="UniProtKB-SubCell"/>
</dbReference>
<dbReference type="Pfam" id="PF03467">
    <property type="entry name" value="Smg4_UPF3"/>
    <property type="match status" value="1"/>
</dbReference>
<feature type="compositionally biased region" description="Basic and acidic residues" evidence="8">
    <location>
        <begin position="410"/>
        <end position="429"/>
    </location>
</feature>
<dbReference type="PANTHER" id="PTHR13112">
    <property type="entry name" value="UPF3 REGULATOR OF NONSENSE TRANSCRIPTS-LIKE PROTEIN"/>
    <property type="match status" value="1"/>
</dbReference>
<dbReference type="AlphaFoldDB" id="A0A667ZAG4"/>
<dbReference type="Ensembl" id="ENSMMDT00005033754.1">
    <property type="protein sequence ID" value="ENSMMDP00005033019.1"/>
    <property type="gene ID" value="ENSMMDG00005015530.1"/>
</dbReference>
<dbReference type="InterPro" id="IPR039722">
    <property type="entry name" value="Upf3"/>
</dbReference>
<dbReference type="GO" id="GO:0032991">
    <property type="term" value="C:protein-containing complex"/>
    <property type="evidence" value="ECO:0007669"/>
    <property type="project" value="UniProtKB-ARBA"/>
</dbReference>
<dbReference type="GO" id="GO:0005730">
    <property type="term" value="C:nucleolus"/>
    <property type="evidence" value="ECO:0007669"/>
    <property type="project" value="TreeGrafter"/>
</dbReference>
<dbReference type="CDD" id="cd12728">
    <property type="entry name" value="RRM_like_Smg4_UPF3B"/>
    <property type="match status" value="1"/>
</dbReference>
<accession>A0A667ZAG4</accession>
<organism evidence="10 11">
    <name type="scientific">Myripristis murdjan</name>
    <name type="common">pinecone soldierfish</name>
    <dbReference type="NCBI Taxonomy" id="586833"/>
    <lineage>
        <taxon>Eukaryota</taxon>
        <taxon>Metazoa</taxon>
        <taxon>Chordata</taxon>
        <taxon>Craniata</taxon>
        <taxon>Vertebrata</taxon>
        <taxon>Euteleostomi</taxon>
        <taxon>Actinopterygii</taxon>
        <taxon>Neopterygii</taxon>
        <taxon>Teleostei</taxon>
        <taxon>Neoteleostei</taxon>
        <taxon>Acanthomorphata</taxon>
        <taxon>Holocentriformes</taxon>
        <taxon>Holocentridae</taxon>
        <taxon>Myripristis</taxon>
    </lineage>
</organism>
<protein>
    <submittedName>
        <fullName evidence="10">UPF3B regulator of nonsense mediated mRNA decay</fullName>
    </submittedName>
</protein>
<evidence type="ECO:0000259" key="9">
    <source>
        <dbReference type="Pfam" id="PF03467"/>
    </source>
</evidence>
<gene>
    <name evidence="10" type="primary">UPF3B</name>
    <name evidence="10" type="synonym">upf3b</name>
</gene>
<evidence type="ECO:0000256" key="1">
    <source>
        <dbReference type="ARBA" id="ARBA00004123"/>
    </source>
</evidence>
<dbReference type="GO" id="GO:0045727">
    <property type="term" value="P:positive regulation of translation"/>
    <property type="evidence" value="ECO:0007669"/>
    <property type="project" value="TreeGrafter"/>
</dbReference>
<keyword evidence="4" id="KW-0963">Cytoplasm</keyword>
<evidence type="ECO:0000256" key="3">
    <source>
        <dbReference type="ARBA" id="ARBA00005991"/>
    </source>
</evidence>
<sequence length="429" mass="51904">MKEDKENTRPKEKKVEIKCEDGDKTEKTKEKKEAMTKIVIRRLPPSLTKEELEEQLQPLPEMDYLEFFSNDTSLYPHLFARAYINFKNQEDIVLFRDRFDGYVFIDNRGQEYPAIVEFAPFQKTAKKRSKKRDARCGTIDEDPDYKKFLEYYNGDDEKFTSTPETLLEEIEAKSKELVSKKSTPLLDFLKNKQRIREEKKEERRRRELERKRLRDEERRKWREEDRRKRKEAEKMKRADKPLDKDKDQVKEEPKIKVHCSPLHRILKENSCLTHRVDEDGRKDYRDREADRDRDREREREKERRQKEKERIRRQDEDRRRRRERHDGETTYRKREEEVKKEKDRTWEKKKGDGVAESTQAERPEKPVKDNRKEDSIKKDRLRNKDRPAIQLYQPGARSRNRAAGGGAESHAGERKPDPEPKRAQDKGDD</sequence>
<keyword evidence="7" id="KW-0539">Nucleus</keyword>
<dbReference type="InterPro" id="IPR012677">
    <property type="entry name" value="Nucleotide-bd_a/b_plait_sf"/>
</dbReference>
<comment type="subcellular location">
    <subcellularLocation>
        <location evidence="2">Cytoplasm</location>
    </subcellularLocation>
    <subcellularLocation>
        <location evidence="1">Nucleus</location>
    </subcellularLocation>
</comment>
<evidence type="ECO:0000256" key="2">
    <source>
        <dbReference type="ARBA" id="ARBA00004496"/>
    </source>
</evidence>
<dbReference type="Proteomes" id="UP000472263">
    <property type="component" value="Chromosome 10"/>
</dbReference>
<name>A0A667ZAG4_9TELE</name>
<evidence type="ECO:0000256" key="6">
    <source>
        <dbReference type="ARBA" id="ARBA00023161"/>
    </source>
</evidence>
<keyword evidence="11" id="KW-1185">Reference proteome</keyword>
<dbReference type="Gene3D" id="3.30.70.330">
    <property type="match status" value="1"/>
</dbReference>
<reference evidence="10" key="2">
    <citation type="submission" date="2025-08" db="UniProtKB">
        <authorList>
            <consortium name="Ensembl"/>
        </authorList>
    </citation>
    <scope>IDENTIFICATION</scope>
</reference>
<evidence type="ECO:0000256" key="8">
    <source>
        <dbReference type="SAM" id="MobiDB-lite"/>
    </source>
</evidence>
<dbReference type="InterPro" id="IPR035979">
    <property type="entry name" value="RBD_domain_sf"/>
</dbReference>
<dbReference type="GO" id="GO:0003729">
    <property type="term" value="F:mRNA binding"/>
    <property type="evidence" value="ECO:0007669"/>
    <property type="project" value="TreeGrafter"/>
</dbReference>
<evidence type="ECO:0000256" key="7">
    <source>
        <dbReference type="ARBA" id="ARBA00023242"/>
    </source>
</evidence>